<dbReference type="RefSeq" id="WP_003108745.1">
    <property type="nucleotide sequence ID" value="NZ_ALYM01000008.1"/>
</dbReference>
<proteinExistence type="predicted"/>
<protein>
    <submittedName>
        <fullName evidence="2">Uncharacterized protein</fullName>
    </submittedName>
</protein>
<evidence type="ECO:0000256" key="1">
    <source>
        <dbReference type="SAM" id="Phobius"/>
    </source>
</evidence>
<keyword evidence="3" id="KW-1185">Reference proteome</keyword>
<keyword evidence="1" id="KW-1133">Transmembrane helix</keyword>
<dbReference type="Proteomes" id="UP000011769">
    <property type="component" value="Unassembled WGS sequence"/>
</dbReference>
<accession>A0ABN0IPE7</accession>
<reference evidence="2 3" key="1">
    <citation type="journal article" date="2013" name="PLoS ONE">
        <title>Comparative Genomic Characterization of Three Streptococcus parauberis Strains in Fish Pathogen, as Assessed by Wide-Genome Analyses.</title>
        <authorList>
            <person name="Nho S.W."/>
            <person name="Hikima J."/>
            <person name="Park S.B."/>
            <person name="Jang H.B."/>
            <person name="Cha I.S."/>
            <person name="Yasuike M."/>
            <person name="Nakamura Y."/>
            <person name="Fujiwara A."/>
            <person name="Sano M."/>
            <person name="Kanai K."/>
            <person name="Kondo H."/>
            <person name="Hirono I."/>
            <person name="Takeyama H."/>
            <person name="Aoki T."/>
            <person name="Jung T.S."/>
        </authorList>
    </citation>
    <scope>NUCLEOTIDE SEQUENCE [LARGE SCALE GENOMIC DNA]</scope>
    <source>
        <strain evidence="2 3">KRS-02083</strain>
    </source>
</reference>
<dbReference type="EMBL" id="ALYM01000008">
    <property type="protein sequence ID" value="EMG24691.1"/>
    <property type="molecule type" value="Genomic_DNA"/>
</dbReference>
<gene>
    <name evidence="2" type="ORF">SPJ1_1950</name>
</gene>
<evidence type="ECO:0000313" key="2">
    <source>
        <dbReference type="EMBL" id="EMG24691.1"/>
    </source>
</evidence>
<organism evidence="2 3">
    <name type="scientific">Streptococcus parauberis KRS-02083</name>
    <dbReference type="NCBI Taxonomy" id="1207545"/>
    <lineage>
        <taxon>Bacteria</taxon>
        <taxon>Bacillati</taxon>
        <taxon>Bacillota</taxon>
        <taxon>Bacilli</taxon>
        <taxon>Lactobacillales</taxon>
        <taxon>Streptococcaceae</taxon>
        <taxon>Streptococcus</taxon>
    </lineage>
</organism>
<name>A0ABN0IPE7_9STRE</name>
<sequence>MSDFQIPKSVFESLNYTSTSVPNREIITFTNSKTHSPEKTFQALQYYSKVEIDAKNEVMTHRISTCENSIDKLDNNIDKKIEEKIDSKMNANKILIDDKKKNNNFMVIVSFGSAIIGAIVSYVIIKYFK</sequence>
<comment type="caution">
    <text evidence="2">The sequence shown here is derived from an EMBL/GenBank/DDBJ whole genome shotgun (WGS) entry which is preliminary data.</text>
</comment>
<feature type="transmembrane region" description="Helical" evidence="1">
    <location>
        <begin position="105"/>
        <end position="125"/>
    </location>
</feature>
<keyword evidence="1" id="KW-0812">Transmembrane</keyword>
<evidence type="ECO:0000313" key="3">
    <source>
        <dbReference type="Proteomes" id="UP000011769"/>
    </source>
</evidence>
<keyword evidence="1" id="KW-0472">Membrane</keyword>